<evidence type="ECO:0000259" key="2">
    <source>
        <dbReference type="Pfam" id="PF07589"/>
    </source>
</evidence>
<dbReference type="NCBIfam" id="NF038125">
    <property type="entry name" value="PEP_CTERM_THxN"/>
    <property type="match status" value="1"/>
</dbReference>
<accession>Q316E1</accession>
<evidence type="ECO:0000313" key="3">
    <source>
        <dbReference type="EMBL" id="ABB37205.1"/>
    </source>
</evidence>
<keyword evidence="4" id="KW-1185">Reference proteome</keyword>
<dbReference type="Proteomes" id="UP000002710">
    <property type="component" value="Chromosome"/>
</dbReference>
<sequence length="293" mass="30428">MATRISRIIATALVLVATLAFNASAAIVTDWTYTVDGAFISWDTTVGTTGTADAPALGITGADPVALSWVFEGGVFSPGIQNAYRNISWGNIADGTGFGEDLGDVLPGATTSSLFITPAGGTLTTNGPAEDGLVLNHNNQAIDAGSIQLERGVVRAVLTLTPAGDPSLPPFSTTLDFVFYETPNSGSMPDDLFVLLNPEATTESFVYGGQEYRFSFEGGFDPIPAGYQQFLANDPDYFGDPSLAVGWITGEGGLNSRLTQVAIVATPEPSTLLLLGAGLGLLGVAGRLRRRSA</sequence>
<dbReference type="eggNOG" id="ENOG50335B4">
    <property type="taxonomic scope" value="Bacteria"/>
</dbReference>
<name>Q316E1_OLEA2</name>
<dbReference type="EMBL" id="CP000112">
    <property type="protein sequence ID" value="ABB37205.1"/>
    <property type="molecule type" value="Genomic_DNA"/>
</dbReference>
<gene>
    <name evidence="3" type="ordered locus">Dde_0404</name>
</gene>
<reference evidence="3 4" key="1">
    <citation type="journal article" date="2011" name="J. Bacteriol.">
        <title>Complete genome sequence and updated annotation of Desulfovibrio alaskensis G20.</title>
        <authorList>
            <person name="Hauser L.J."/>
            <person name="Land M.L."/>
            <person name="Brown S.D."/>
            <person name="Larimer F."/>
            <person name="Keller K.L."/>
            <person name="Rapp-Giles B.J."/>
            <person name="Price M.N."/>
            <person name="Lin M."/>
            <person name="Bruce D.C."/>
            <person name="Detter J.C."/>
            <person name="Tapia R."/>
            <person name="Han C.S."/>
            <person name="Goodwin L.A."/>
            <person name="Cheng J.F."/>
            <person name="Pitluck S."/>
            <person name="Copeland A."/>
            <person name="Lucas S."/>
            <person name="Nolan M."/>
            <person name="Lapidus A.L."/>
            <person name="Palumbo A.V."/>
            <person name="Wall J.D."/>
        </authorList>
    </citation>
    <scope>NUCLEOTIDE SEQUENCE [LARGE SCALE GENOMIC DNA]</scope>
    <source>
        <strain evidence="4">ATCC BAA 1058 / DSM 17464 / G20</strain>
    </source>
</reference>
<organism evidence="3 4">
    <name type="scientific">Oleidesulfovibrio alaskensis (strain ATCC BAA-1058 / DSM 17464 / G20)</name>
    <name type="common">Desulfovibrio alaskensis</name>
    <dbReference type="NCBI Taxonomy" id="207559"/>
    <lineage>
        <taxon>Bacteria</taxon>
        <taxon>Pseudomonadati</taxon>
        <taxon>Thermodesulfobacteriota</taxon>
        <taxon>Desulfovibrionia</taxon>
        <taxon>Desulfovibrionales</taxon>
        <taxon>Desulfovibrionaceae</taxon>
        <taxon>Oleidesulfovibrio</taxon>
    </lineage>
</organism>
<feature type="domain" description="Ice-binding protein C-terminal" evidence="2">
    <location>
        <begin position="265"/>
        <end position="290"/>
    </location>
</feature>
<dbReference type="RefSeq" id="WP_011366540.1">
    <property type="nucleotide sequence ID" value="NC_007519.1"/>
</dbReference>
<dbReference type="InterPro" id="IPR013424">
    <property type="entry name" value="Ice-binding_C"/>
</dbReference>
<dbReference type="NCBIfam" id="TIGR02595">
    <property type="entry name" value="PEP_CTERM"/>
    <property type="match status" value="1"/>
</dbReference>
<evidence type="ECO:0000256" key="1">
    <source>
        <dbReference type="SAM" id="SignalP"/>
    </source>
</evidence>
<dbReference type="AlphaFoldDB" id="Q316E1"/>
<evidence type="ECO:0000313" key="4">
    <source>
        <dbReference type="Proteomes" id="UP000002710"/>
    </source>
</evidence>
<keyword evidence="1" id="KW-0732">Signal</keyword>
<protein>
    <submittedName>
        <fullName evidence="3">PEP motif putative anchor domain protein</fullName>
    </submittedName>
</protein>
<dbReference type="HOGENOM" id="CLU_084714_0_0_7"/>
<feature type="chain" id="PRO_5004220194" evidence="1">
    <location>
        <begin position="26"/>
        <end position="293"/>
    </location>
</feature>
<dbReference type="KEGG" id="dde:Dde_0404"/>
<proteinExistence type="predicted"/>
<dbReference type="Pfam" id="PF07589">
    <property type="entry name" value="PEP-CTERM"/>
    <property type="match status" value="1"/>
</dbReference>
<feature type="signal peptide" evidence="1">
    <location>
        <begin position="1"/>
        <end position="25"/>
    </location>
</feature>